<dbReference type="Pfam" id="PF02464">
    <property type="entry name" value="CinA"/>
    <property type="match status" value="1"/>
</dbReference>
<feature type="non-terminal residue" evidence="2">
    <location>
        <position position="1"/>
    </location>
</feature>
<protein>
    <recommendedName>
        <fullName evidence="1">CinA C-terminal domain-containing protein</fullName>
    </recommendedName>
</protein>
<dbReference type="EMBL" id="PXYY01000044">
    <property type="protein sequence ID" value="PSJ80168.1"/>
    <property type="molecule type" value="Genomic_DNA"/>
</dbReference>
<dbReference type="OrthoDB" id="1253990at2"/>
<keyword evidence="3" id="KW-1185">Reference proteome</keyword>
<proteinExistence type="predicted"/>
<dbReference type="SUPFAM" id="SSF142433">
    <property type="entry name" value="CinA-like"/>
    <property type="match status" value="1"/>
</dbReference>
<name>A0A2P7TZL0_9NEIS</name>
<dbReference type="AlphaFoldDB" id="A0A2P7TZL0"/>
<organism evidence="2 3">
    <name type="scientific">Neisseria iguanae</name>
    <dbReference type="NCBI Taxonomy" id="90242"/>
    <lineage>
        <taxon>Bacteria</taxon>
        <taxon>Pseudomonadati</taxon>
        <taxon>Pseudomonadota</taxon>
        <taxon>Betaproteobacteria</taxon>
        <taxon>Neisseriales</taxon>
        <taxon>Neisseriaceae</taxon>
        <taxon>Neisseria</taxon>
    </lineage>
</organism>
<sequence>FGQTLHALFGLFETVIGTALRCQQLPSYRLQDTADGHSAGTVWFGLATPVEHIECSALFEGGRENVRRQAVGFALNLLAGHLTPDIPD</sequence>
<dbReference type="Proteomes" id="UP000241868">
    <property type="component" value="Unassembled WGS sequence"/>
</dbReference>
<feature type="domain" description="CinA C-terminal" evidence="1">
    <location>
        <begin position="34"/>
        <end position="79"/>
    </location>
</feature>
<evidence type="ECO:0000313" key="2">
    <source>
        <dbReference type="EMBL" id="PSJ80168.1"/>
    </source>
</evidence>
<reference evidence="2 3" key="1">
    <citation type="submission" date="2018-03" db="EMBL/GenBank/DDBJ databases">
        <title>Neisseria weixii sp. nov., isolated from the intestinal contents of Tibetan Plateau pika (Ochotona curzoniae) in Yushu, Qinghai Province, China.</title>
        <authorList>
            <person name="Gui Z."/>
        </authorList>
    </citation>
    <scope>NUCLEOTIDE SEQUENCE [LARGE SCALE GENOMIC DNA]</scope>
    <source>
        <strain evidence="2 3">ATCC 51483</strain>
    </source>
</reference>
<evidence type="ECO:0000259" key="1">
    <source>
        <dbReference type="Pfam" id="PF02464"/>
    </source>
</evidence>
<dbReference type="Gene3D" id="3.90.950.20">
    <property type="entry name" value="CinA-like"/>
    <property type="match status" value="1"/>
</dbReference>
<gene>
    <name evidence="2" type="ORF">C7N83_07760</name>
</gene>
<accession>A0A2P7TZL0</accession>
<dbReference type="RefSeq" id="WP_146135113.1">
    <property type="nucleotide sequence ID" value="NZ_PXYY01000044.1"/>
</dbReference>
<dbReference type="InterPro" id="IPR036653">
    <property type="entry name" value="CinA-like_C"/>
</dbReference>
<comment type="caution">
    <text evidence="2">The sequence shown here is derived from an EMBL/GenBank/DDBJ whole genome shotgun (WGS) entry which is preliminary data.</text>
</comment>
<dbReference type="InterPro" id="IPR008136">
    <property type="entry name" value="CinA_C"/>
</dbReference>
<evidence type="ECO:0000313" key="3">
    <source>
        <dbReference type="Proteomes" id="UP000241868"/>
    </source>
</evidence>